<dbReference type="InterPro" id="IPR019821">
    <property type="entry name" value="Kinesin_motor_CS"/>
</dbReference>
<dbReference type="CDD" id="cd00106">
    <property type="entry name" value="KISc"/>
    <property type="match status" value="1"/>
</dbReference>
<dbReference type="InterPro" id="IPR027640">
    <property type="entry name" value="Kinesin-like_fam"/>
</dbReference>
<dbReference type="GO" id="GO:0005875">
    <property type="term" value="C:microtubule associated complex"/>
    <property type="evidence" value="ECO:0007669"/>
    <property type="project" value="TreeGrafter"/>
</dbReference>
<dbReference type="OMA" id="QFFRTCG"/>
<comment type="similarity">
    <text evidence="3 4">Belongs to the TRAFAC class myosin-kinesin ATPase superfamily. Kinesin family.</text>
</comment>
<dbReference type="KEGG" id="ehx:EMIHUDRAFT_42779"/>
<accession>A0A0D3KL05</accession>
<evidence type="ECO:0000256" key="4">
    <source>
        <dbReference type="RuleBase" id="RU000394"/>
    </source>
</evidence>
<dbReference type="HOGENOM" id="CLU_001485_2_0_1"/>
<dbReference type="PANTHER" id="PTHR47969:SF29">
    <property type="entry name" value="KINESIN-LIKE PROTEIN"/>
    <property type="match status" value="1"/>
</dbReference>
<dbReference type="GO" id="GO:0005874">
    <property type="term" value="C:microtubule"/>
    <property type="evidence" value="ECO:0007669"/>
    <property type="project" value="UniProtKB-KW"/>
</dbReference>
<evidence type="ECO:0000313" key="7">
    <source>
        <dbReference type="Proteomes" id="UP000013827"/>
    </source>
</evidence>
<dbReference type="Gene3D" id="3.40.850.10">
    <property type="entry name" value="Kinesin motor domain"/>
    <property type="match status" value="1"/>
</dbReference>
<dbReference type="PaxDb" id="2903-EOD11285"/>
<reference evidence="7" key="1">
    <citation type="journal article" date="2013" name="Nature">
        <title>Pan genome of the phytoplankton Emiliania underpins its global distribution.</title>
        <authorList>
            <person name="Read B.A."/>
            <person name="Kegel J."/>
            <person name="Klute M.J."/>
            <person name="Kuo A."/>
            <person name="Lefebvre S.C."/>
            <person name="Maumus F."/>
            <person name="Mayer C."/>
            <person name="Miller J."/>
            <person name="Monier A."/>
            <person name="Salamov A."/>
            <person name="Young J."/>
            <person name="Aguilar M."/>
            <person name="Claverie J.M."/>
            <person name="Frickenhaus S."/>
            <person name="Gonzalez K."/>
            <person name="Herman E.K."/>
            <person name="Lin Y.C."/>
            <person name="Napier J."/>
            <person name="Ogata H."/>
            <person name="Sarno A.F."/>
            <person name="Shmutz J."/>
            <person name="Schroeder D."/>
            <person name="de Vargas C."/>
            <person name="Verret F."/>
            <person name="von Dassow P."/>
            <person name="Valentin K."/>
            <person name="Van de Peer Y."/>
            <person name="Wheeler G."/>
            <person name="Dacks J.B."/>
            <person name="Delwiche C.F."/>
            <person name="Dyhrman S.T."/>
            <person name="Glockner G."/>
            <person name="John U."/>
            <person name="Richards T."/>
            <person name="Worden A.Z."/>
            <person name="Zhang X."/>
            <person name="Grigoriev I.V."/>
            <person name="Allen A.E."/>
            <person name="Bidle K."/>
            <person name="Borodovsky M."/>
            <person name="Bowler C."/>
            <person name="Brownlee C."/>
            <person name="Cock J.M."/>
            <person name="Elias M."/>
            <person name="Gladyshev V.N."/>
            <person name="Groth M."/>
            <person name="Guda C."/>
            <person name="Hadaegh A."/>
            <person name="Iglesias-Rodriguez M.D."/>
            <person name="Jenkins J."/>
            <person name="Jones B.M."/>
            <person name="Lawson T."/>
            <person name="Leese F."/>
            <person name="Lindquist E."/>
            <person name="Lobanov A."/>
            <person name="Lomsadze A."/>
            <person name="Malik S.B."/>
            <person name="Marsh M.E."/>
            <person name="Mackinder L."/>
            <person name="Mock T."/>
            <person name="Mueller-Roeber B."/>
            <person name="Pagarete A."/>
            <person name="Parker M."/>
            <person name="Probert I."/>
            <person name="Quesneville H."/>
            <person name="Raines C."/>
            <person name="Rensing S.A."/>
            <person name="Riano-Pachon D.M."/>
            <person name="Richier S."/>
            <person name="Rokitta S."/>
            <person name="Shiraiwa Y."/>
            <person name="Soanes D.M."/>
            <person name="van der Giezen M."/>
            <person name="Wahlund T.M."/>
            <person name="Williams B."/>
            <person name="Wilson W."/>
            <person name="Wolfe G."/>
            <person name="Wurch L.L."/>
        </authorList>
    </citation>
    <scope>NUCLEOTIDE SEQUENCE</scope>
</reference>
<dbReference type="PANTHER" id="PTHR47969">
    <property type="entry name" value="CHROMOSOME-ASSOCIATED KINESIN KIF4A-RELATED"/>
    <property type="match status" value="1"/>
</dbReference>
<dbReference type="EnsemblProtists" id="EOD11285">
    <property type="protein sequence ID" value="EOD11285"/>
    <property type="gene ID" value="EMIHUDRAFT_42779"/>
</dbReference>
<keyword evidence="7" id="KW-1185">Reference proteome</keyword>
<dbReference type="eggNOG" id="KOG4280">
    <property type="taxonomic scope" value="Eukaryota"/>
</dbReference>
<keyword evidence="3 4" id="KW-0505">Motor protein</keyword>
<dbReference type="GO" id="GO:0003777">
    <property type="term" value="F:microtubule motor activity"/>
    <property type="evidence" value="ECO:0007669"/>
    <property type="project" value="InterPro"/>
</dbReference>
<proteinExistence type="inferred from homology"/>
<dbReference type="GO" id="GO:0051231">
    <property type="term" value="P:spindle elongation"/>
    <property type="evidence" value="ECO:0007669"/>
    <property type="project" value="TreeGrafter"/>
</dbReference>
<dbReference type="PRINTS" id="PR00380">
    <property type="entry name" value="KINESINHEAVY"/>
</dbReference>
<evidence type="ECO:0000256" key="3">
    <source>
        <dbReference type="PROSITE-ProRule" id="PRU00283"/>
    </source>
</evidence>
<dbReference type="PROSITE" id="PS50067">
    <property type="entry name" value="KINESIN_MOTOR_2"/>
    <property type="match status" value="1"/>
</dbReference>
<evidence type="ECO:0000259" key="5">
    <source>
        <dbReference type="PROSITE" id="PS50067"/>
    </source>
</evidence>
<reference evidence="6" key="2">
    <citation type="submission" date="2024-10" db="UniProtKB">
        <authorList>
            <consortium name="EnsemblProtists"/>
        </authorList>
    </citation>
    <scope>IDENTIFICATION</scope>
</reference>
<keyword evidence="4" id="KW-0493">Microtubule</keyword>
<dbReference type="SMART" id="SM00129">
    <property type="entry name" value="KISc"/>
    <property type="match status" value="1"/>
</dbReference>
<dbReference type="GO" id="GO:0007052">
    <property type="term" value="P:mitotic spindle organization"/>
    <property type="evidence" value="ECO:0007669"/>
    <property type="project" value="TreeGrafter"/>
</dbReference>
<keyword evidence="1 3" id="KW-0547">Nucleotide-binding</keyword>
<dbReference type="InterPro" id="IPR001752">
    <property type="entry name" value="Kinesin_motor_dom"/>
</dbReference>
<feature type="binding site" evidence="3">
    <location>
        <begin position="17"/>
        <end position="24"/>
    </location>
    <ligand>
        <name>ATP</name>
        <dbReference type="ChEBI" id="CHEBI:30616"/>
    </ligand>
</feature>
<protein>
    <recommendedName>
        <fullName evidence="4">Kinesin-like protein</fullName>
    </recommendedName>
</protein>
<dbReference type="InterPro" id="IPR027417">
    <property type="entry name" value="P-loop_NTPase"/>
</dbReference>
<sequence>MLMDALSGYSVTIFAYGQTGSGKTFTMTGPDSIDYGREAAAASLDDGPHGLIPRVLSDLFELTAHGREHAGVTVSASYLEIYNEQLNDLLNPASVNLQLRHEARLGPFVQNLLQVECESLGDAMAVLAEGTRNRKVSSHQLNKDSSRSHCLMTLHLKDANTGCTGRISLVDLAGSERLKDSCSEGAMASETGHINRSLFALGNVISSLSDARRRQGHIPYRDSKLTKLLMDSLGGDGRTLMLACVSPSLHMLEETANTLLFASRAKNIQNRPTVQVD</sequence>
<name>A0A0D3KL05_EMIH1</name>
<dbReference type="Pfam" id="PF00225">
    <property type="entry name" value="Kinesin"/>
    <property type="match status" value="1"/>
</dbReference>
<evidence type="ECO:0000256" key="1">
    <source>
        <dbReference type="ARBA" id="ARBA00022741"/>
    </source>
</evidence>
<dbReference type="GO" id="GO:0005524">
    <property type="term" value="F:ATP binding"/>
    <property type="evidence" value="ECO:0007669"/>
    <property type="project" value="UniProtKB-UniRule"/>
</dbReference>
<dbReference type="SUPFAM" id="SSF52540">
    <property type="entry name" value="P-loop containing nucleoside triphosphate hydrolases"/>
    <property type="match status" value="1"/>
</dbReference>
<dbReference type="KEGG" id="ehx:EMIHUDRAFT_42792"/>
<dbReference type="GO" id="GO:0007018">
    <property type="term" value="P:microtubule-based movement"/>
    <property type="evidence" value="ECO:0007669"/>
    <property type="project" value="InterPro"/>
</dbReference>
<dbReference type="InterPro" id="IPR036961">
    <property type="entry name" value="Kinesin_motor_dom_sf"/>
</dbReference>
<dbReference type="EnsemblProtists" id="EOD36440">
    <property type="protein sequence ID" value="EOD36440"/>
    <property type="gene ID" value="EMIHUDRAFT_42792"/>
</dbReference>
<keyword evidence="2 3" id="KW-0067">ATP-binding</keyword>
<dbReference type="GO" id="GO:0008017">
    <property type="term" value="F:microtubule binding"/>
    <property type="evidence" value="ECO:0007669"/>
    <property type="project" value="InterPro"/>
</dbReference>
<dbReference type="Proteomes" id="UP000013827">
    <property type="component" value="Unassembled WGS sequence"/>
</dbReference>
<organism evidence="6 7">
    <name type="scientific">Emiliania huxleyi (strain CCMP1516)</name>
    <dbReference type="NCBI Taxonomy" id="280463"/>
    <lineage>
        <taxon>Eukaryota</taxon>
        <taxon>Haptista</taxon>
        <taxon>Haptophyta</taxon>
        <taxon>Prymnesiophyceae</taxon>
        <taxon>Isochrysidales</taxon>
        <taxon>Noelaerhabdaceae</taxon>
        <taxon>Emiliania</taxon>
    </lineage>
</organism>
<dbReference type="PROSITE" id="PS00411">
    <property type="entry name" value="KINESIN_MOTOR_1"/>
    <property type="match status" value="1"/>
</dbReference>
<evidence type="ECO:0000256" key="2">
    <source>
        <dbReference type="ARBA" id="ARBA00022840"/>
    </source>
</evidence>
<dbReference type="AlphaFoldDB" id="A0A0D3KL05"/>
<dbReference type="STRING" id="2903.R1D9U0"/>
<evidence type="ECO:0000313" key="6">
    <source>
        <dbReference type="EnsemblProtists" id="EOD36440"/>
    </source>
</evidence>
<feature type="domain" description="Kinesin motor" evidence="5">
    <location>
        <begin position="1"/>
        <end position="268"/>
    </location>
</feature>